<evidence type="ECO:0000256" key="2">
    <source>
        <dbReference type="ARBA" id="ARBA00022801"/>
    </source>
</evidence>
<protein>
    <recommendedName>
        <fullName evidence="4 5">GTP cyclohydrolase MptA</fullName>
        <ecNumber evidence="4 5">3.5.4.39</ecNumber>
    </recommendedName>
    <alternativeName>
        <fullName evidence="4">GTP cyclohydrolase IV</fullName>
    </alternativeName>
</protein>
<dbReference type="InterPro" id="IPR003801">
    <property type="entry name" value="GTP_cyclohydrolase_FolE2/MptA"/>
</dbReference>
<dbReference type="Pfam" id="PF02649">
    <property type="entry name" value="GCHY-1"/>
    <property type="match status" value="1"/>
</dbReference>
<dbReference type="Gene3D" id="3.10.270.10">
    <property type="entry name" value="Urate Oxidase"/>
    <property type="match status" value="1"/>
</dbReference>
<organism evidence="6 7">
    <name type="scientific">Methanococcus voltae (strain ATCC BAA-1334 / A3)</name>
    <dbReference type="NCBI Taxonomy" id="456320"/>
    <lineage>
        <taxon>Archaea</taxon>
        <taxon>Methanobacteriati</taxon>
        <taxon>Methanobacteriota</taxon>
        <taxon>Methanomada group</taxon>
        <taxon>Methanococci</taxon>
        <taxon>Methanococcales</taxon>
        <taxon>Methanococcaceae</taxon>
        <taxon>Methanococcus</taxon>
    </lineage>
</organism>
<gene>
    <name evidence="4" type="primary">mptA</name>
    <name evidence="6" type="ordered locus">Mvol_1397</name>
</gene>
<evidence type="ECO:0000256" key="4">
    <source>
        <dbReference type="HAMAP-Rule" id="MF_01527"/>
    </source>
</evidence>
<dbReference type="AlphaFoldDB" id="D7DV93"/>
<proteinExistence type="inferred from homology"/>
<evidence type="ECO:0000256" key="1">
    <source>
        <dbReference type="ARBA" id="ARBA00022723"/>
    </source>
</evidence>
<comment type="catalytic activity">
    <reaction evidence="4">
        <text>GTP + H2O = 7,8-dihydroneopterin 2',3'-cyclic phosphate + formate + diphosphate + H(+)</text>
        <dbReference type="Rhea" id="RHEA:25860"/>
        <dbReference type="ChEBI" id="CHEBI:15377"/>
        <dbReference type="ChEBI" id="CHEBI:15378"/>
        <dbReference type="ChEBI" id="CHEBI:15740"/>
        <dbReference type="ChEBI" id="CHEBI:33019"/>
        <dbReference type="ChEBI" id="CHEBI:37565"/>
        <dbReference type="ChEBI" id="CHEBI:58854"/>
        <dbReference type="EC" id="3.5.4.39"/>
    </reaction>
</comment>
<evidence type="ECO:0000256" key="3">
    <source>
        <dbReference type="ARBA" id="ARBA00023004"/>
    </source>
</evidence>
<evidence type="ECO:0000313" key="6">
    <source>
        <dbReference type="EMBL" id="ADI37053.1"/>
    </source>
</evidence>
<sequence length="311" mass="35376">MLCDVQSKEPDIKVSLTRVGVTNLKKLVKIKRDPTKRDVVLVPTFEVFVDLPSNQKGIHMSRSPEVIGEVIERILSEEEIYGVEDLSIEIVKRLFEKHEYANRAEVFLVSDDYIMEEKSPVTHKKSQEVCKIMARAYGVKEDGNLIMKKMVGAEVVGMTACPCAQDLLTQNAITELKNNGFNDEEIVKILDSVTIATHNQRGIGTIMVEVPDNYDIGISKIIDIIKSSMSGEVYELLKRTDEAYVVEYAHKNPKFVEDCAREMIKRVVDEFTELPGDAEVLIRQVNKESIHRHDAFAERFSTMEELRNELI</sequence>
<dbReference type="GO" id="GO:0005506">
    <property type="term" value="F:iron ion binding"/>
    <property type="evidence" value="ECO:0007669"/>
    <property type="project" value="UniProtKB-UniRule"/>
</dbReference>
<dbReference type="InterPro" id="IPR022840">
    <property type="entry name" value="GTP_cyclohydrolase_MptA"/>
</dbReference>
<dbReference type="OrthoDB" id="53087at2157"/>
<keyword evidence="2 4" id="KW-0378">Hydrolase</keyword>
<dbReference type="HOGENOM" id="CLU_062816_1_0_2"/>
<keyword evidence="1 4" id="KW-0479">Metal-binding</keyword>
<evidence type="ECO:0000256" key="5">
    <source>
        <dbReference type="NCBIfam" id="TIGR00294"/>
    </source>
</evidence>
<name>D7DV93_METV3</name>
<dbReference type="KEGG" id="mvo:Mvol_1397"/>
<dbReference type="NCBIfam" id="TIGR00294">
    <property type="entry name" value="GTP cyclohydrolase MptA"/>
    <property type="match status" value="1"/>
</dbReference>
<comment type="similarity">
    <text evidence="4">Belongs to the GTP cyclohydrolase IV family.</text>
</comment>
<dbReference type="Proteomes" id="UP000007722">
    <property type="component" value="Chromosome"/>
</dbReference>
<comment type="subunit">
    <text evidence="4">Homodimer.</text>
</comment>
<feature type="site" description="May be catalytically important" evidence="4">
    <location>
        <position position="161"/>
    </location>
</feature>
<dbReference type="eggNOG" id="arCOG04301">
    <property type="taxonomic scope" value="Archaea"/>
</dbReference>
<keyword evidence="7" id="KW-1185">Reference proteome</keyword>
<comment type="function">
    <text evidence="4">Converts GTP to 7,8-dihydro-D-neopterin 2',3'-cyclic phosphate, the first intermediate in the biosynthesis of coenzyme methanopterin.</text>
</comment>
<dbReference type="PANTHER" id="PTHR36445:SF1">
    <property type="entry name" value="GTP CYCLOHYDROLASE MPTA"/>
    <property type="match status" value="1"/>
</dbReference>
<dbReference type="STRING" id="456320.Mvol_1397"/>
<dbReference type="PANTHER" id="PTHR36445">
    <property type="entry name" value="GTP CYCLOHYDROLASE MPTA"/>
    <property type="match status" value="1"/>
</dbReference>
<dbReference type="UniPathway" id="UPA00065"/>
<dbReference type="GO" id="GO:0003934">
    <property type="term" value="F:GTP cyclohydrolase I activity"/>
    <property type="evidence" value="ECO:0007669"/>
    <property type="project" value="InterPro"/>
</dbReference>
<dbReference type="HAMAP" id="MF_01527_A">
    <property type="entry name" value="GTP_cyclohydrol_A"/>
    <property type="match status" value="1"/>
</dbReference>
<comment type="cofactor">
    <cofactor evidence="4">
        <name>Fe(2+)</name>
        <dbReference type="ChEBI" id="CHEBI:29033"/>
    </cofactor>
    <text evidence="4">Binds 1 Fe(2+) ion per subunit.</text>
</comment>
<dbReference type="GO" id="GO:2001118">
    <property type="term" value="P:tetrahydromethanopterin biosynthetic process"/>
    <property type="evidence" value="ECO:0007669"/>
    <property type="project" value="UniProtKB-UniRule"/>
</dbReference>
<dbReference type="EMBL" id="CP002057">
    <property type="protein sequence ID" value="ADI37053.1"/>
    <property type="molecule type" value="Genomic_DNA"/>
</dbReference>
<keyword evidence="3 4" id="KW-0408">Iron</keyword>
<dbReference type="EC" id="3.5.4.39" evidence="4 5"/>
<reference evidence="6 7" key="1">
    <citation type="submission" date="2010-05" db="EMBL/GenBank/DDBJ databases">
        <title>Complete sequence of Methanococcus voltae A3.</title>
        <authorList>
            <consortium name="US DOE Joint Genome Institute"/>
            <person name="Lucas S."/>
            <person name="Copeland A."/>
            <person name="Lapidus A."/>
            <person name="Cheng J.-F."/>
            <person name="Bruce D."/>
            <person name="Goodwin L."/>
            <person name="Pitluck S."/>
            <person name="Lowry S."/>
            <person name="Clum A."/>
            <person name="Land M."/>
            <person name="Hauser L."/>
            <person name="Kyrpides N."/>
            <person name="Mikhailova N."/>
            <person name="Whitman W.B."/>
            <person name="Woyke T."/>
        </authorList>
    </citation>
    <scope>NUCLEOTIDE SEQUENCE [LARGE SCALE GENOMIC DNA]</scope>
    <source>
        <strain evidence="7">ATCC BAA-1334 / A3</strain>
    </source>
</reference>
<accession>D7DV93</accession>
<evidence type="ECO:0000313" key="7">
    <source>
        <dbReference type="Proteomes" id="UP000007722"/>
    </source>
</evidence>
<dbReference type="InParanoid" id="D7DV93"/>
<comment type="pathway">
    <text evidence="4">Cofactor biosynthesis; 5,6,7,8-tetrahydromethanopterin biosynthesis.</text>
</comment>
<dbReference type="GO" id="GO:0044682">
    <property type="term" value="F:GTP cyclohydrolase IV activity"/>
    <property type="evidence" value="ECO:0007669"/>
    <property type="project" value="UniProtKB-UniRule"/>
</dbReference>